<dbReference type="SUPFAM" id="SSF52743">
    <property type="entry name" value="Subtilisin-like"/>
    <property type="match status" value="1"/>
</dbReference>
<dbReference type="InterPro" id="IPR036852">
    <property type="entry name" value="Peptidase_S8/S53_dom_sf"/>
</dbReference>
<organism evidence="10 11">
    <name type="scientific">Streptomyces macrosporus</name>
    <dbReference type="NCBI Taxonomy" id="44032"/>
    <lineage>
        <taxon>Bacteria</taxon>
        <taxon>Bacillati</taxon>
        <taxon>Actinomycetota</taxon>
        <taxon>Actinomycetes</taxon>
        <taxon>Kitasatosporales</taxon>
        <taxon>Streptomycetaceae</taxon>
        <taxon>Streptomyces</taxon>
    </lineage>
</organism>
<dbReference type="PRINTS" id="PR00723">
    <property type="entry name" value="SUBTILISIN"/>
</dbReference>
<dbReference type="EMBL" id="BAAASZ010000012">
    <property type="protein sequence ID" value="GAA2432492.1"/>
    <property type="molecule type" value="Genomic_DNA"/>
</dbReference>
<evidence type="ECO:0000313" key="11">
    <source>
        <dbReference type="Proteomes" id="UP001501638"/>
    </source>
</evidence>
<dbReference type="InterPro" id="IPR050131">
    <property type="entry name" value="Peptidase_S8_subtilisin-like"/>
</dbReference>
<evidence type="ECO:0000256" key="1">
    <source>
        <dbReference type="ARBA" id="ARBA00011073"/>
    </source>
</evidence>
<dbReference type="Pfam" id="PF00082">
    <property type="entry name" value="Peptidase_S8"/>
    <property type="match status" value="1"/>
</dbReference>
<comment type="similarity">
    <text evidence="1 5 6">Belongs to the peptidase S8 family.</text>
</comment>
<feature type="domain" description="Peptidase S8/S53" evidence="8">
    <location>
        <begin position="149"/>
        <end position="377"/>
    </location>
</feature>
<dbReference type="Pfam" id="PF05922">
    <property type="entry name" value="Inhibitor_I9"/>
    <property type="match status" value="1"/>
</dbReference>
<feature type="active site" description="Charge relay system" evidence="5">
    <location>
        <position position="343"/>
    </location>
</feature>
<gene>
    <name evidence="10" type="ORF">GCM10010405_14300</name>
</gene>
<name>A0ABP5WQ49_9ACTN</name>
<feature type="active site" description="Charge relay system" evidence="5">
    <location>
        <position position="158"/>
    </location>
</feature>
<dbReference type="Gene3D" id="3.30.70.80">
    <property type="entry name" value="Peptidase S8 propeptide/proteinase inhibitor I9"/>
    <property type="match status" value="1"/>
</dbReference>
<keyword evidence="4 5" id="KW-0720">Serine protease</keyword>
<proteinExistence type="inferred from homology"/>
<evidence type="ECO:0000256" key="7">
    <source>
        <dbReference type="SAM" id="SignalP"/>
    </source>
</evidence>
<reference evidence="11" key="1">
    <citation type="journal article" date="2019" name="Int. J. Syst. Evol. Microbiol.">
        <title>The Global Catalogue of Microorganisms (GCM) 10K type strain sequencing project: providing services to taxonomists for standard genome sequencing and annotation.</title>
        <authorList>
            <consortium name="The Broad Institute Genomics Platform"/>
            <consortium name="The Broad Institute Genome Sequencing Center for Infectious Disease"/>
            <person name="Wu L."/>
            <person name="Ma J."/>
        </authorList>
    </citation>
    <scope>NUCLEOTIDE SEQUENCE [LARGE SCALE GENOMIC DNA]</scope>
    <source>
        <strain evidence="11">JCM 6305</strain>
    </source>
</reference>
<dbReference type="PANTHER" id="PTHR43806">
    <property type="entry name" value="PEPTIDASE S8"/>
    <property type="match status" value="1"/>
</dbReference>
<dbReference type="PROSITE" id="PS51892">
    <property type="entry name" value="SUBTILASE"/>
    <property type="match status" value="1"/>
</dbReference>
<accession>A0ABP5WQ49</accession>
<keyword evidence="2 5" id="KW-0645">Protease</keyword>
<feature type="signal peptide" evidence="7">
    <location>
        <begin position="1"/>
        <end position="35"/>
    </location>
</feature>
<evidence type="ECO:0000259" key="8">
    <source>
        <dbReference type="Pfam" id="PF00082"/>
    </source>
</evidence>
<dbReference type="InterPro" id="IPR010259">
    <property type="entry name" value="S8pro/Inhibitor_I9"/>
</dbReference>
<dbReference type="InterPro" id="IPR000209">
    <property type="entry name" value="Peptidase_S8/S53_dom"/>
</dbReference>
<evidence type="ECO:0000256" key="6">
    <source>
        <dbReference type="RuleBase" id="RU003355"/>
    </source>
</evidence>
<dbReference type="PANTHER" id="PTHR43806:SF11">
    <property type="entry name" value="CEREVISIN-RELATED"/>
    <property type="match status" value="1"/>
</dbReference>
<dbReference type="Gene3D" id="3.40.50.200">
    <property type="entry name" value="Peptidase S8/S53 domain"/>
    <property type="match status" value="1"/>
</dbReference>
<feature type="domain" description="Inhibitor I9" evidence="9">
    <location>
        <begin position="66"/>
        <end position="116"/>
    </location>
</feature>
<dbReference type="InterPro" id="IPR023828">
    <property type="entry name" value="Peptidase_S8_Ser-AS"/>
</dbReference>
<dbReference type="Proteomes" id="UP001501638">
    <property type="component" value="Unassembled WGS sequence"/>
</dbReference>
<protein>
    <submittedName>
        <fullName evidence="10">Uncharacterized protein</fullName>
    </submittedName>
</protein>
<sequence>MKTVARTSRCRTAVGLTAAVVTAALGLGTPASAGAAQPSPKESGYVVILEGEAGALTPKTARERSGTLAERYGAALGRTFTSALRGFSARMTPAEAERLAKDPSVATVAPDRRITIAATQPDPPSWGLDRVDQPDLPLDHSYTHPDPAGEGVTVYVVDTGVRVTHEDFGGRARYGYDAVDGDTIASDGHGHGTHVAATVAGASHGVAKDADIVAVRVLDDTGAGTTSQVVAGIEWVTEHARKPAVVNMSLGGLIDPAIDEAVRNSIASGITYAVAAGNSGAPVLLHSPARVTEAITVGATESDDSMASYSNFGLGVDLLAPGSSITSAWHTGDSATNTLSGTSMATPHVAGAAAVYLDGHPTAAPAQVSEALKAAAVRNRISGNLLSPDLLLQVAD</sequence>
<evidence type="ECO:0000259" key="9">
    <source>
        <dbReference type="Pfam" id="PF05922"/>
    </source>
</evidence>
<dbReference type="InterPro" id="IPR015500">
    <property type="entry name" value="Peptidase_S8_subtilisin-rel"/>
</dbReference>
<feature type="chain" id="PRO_5046461160" evidence="7">
    <location>
        <begin position="36"/>
        <end position="396"/>
    </location>
</feature>
<dbReference type="CDD" id="cd04077">
    <property type="entry name" value="Peptidases_S8_PCSK9_ProteinaseK_like"/>
    <property type="match status" value="1"/>
</dbReference>
<keyword evidence="7" id="KW-0732">Signal</keyword>
<dbReference type="InterPro" id="IPR037045">
    <property type="entry name" value="S8pro/Inhibitor_I9_sf"/>
</dbReference>
<dbReference type="PROSITE" id="PS00136">
    <property type="entry name" value="SUBTILASE_ASP"/>
    <property type="match status" value="1"/>
</dbReference>
<dbReference type="PROSITE" id="PS00138">
    <property type="entry name" value="SUBTILASE_SER"/>
    <property type="match status" value="1"/>
</dbReference>
<evidence type="ECO:0000256" key="3">
    <source>
        <dbReference type="ARBA" id="ARBA00022801"/>
    </source>
</evidence>
<evidence type="ECO:0000256" key="2">
    <source>
        <dbReference type="ARBA" id="ARBA00022670"/>
    </source>
</evidence>
<evidence type="ECO:0000313" key="10">
    <source>
        <dbReference type="EMBL" id="GAA2432492.1"/>
    </source>
</evidence>
<evidence type="ECO:0000256" key="4">
    <source>
        <dbReference type="ARBA" id="ARBA00022825"/>
    </source>
</evidence>
<dbReference type="InterPro" id="IPR023827">
    <property type="entry name" value="Peptidase_S8_Asp-AS"/>
</dbReference>
<dbReference type="SUPFAM" id="SSF54897">
    <property type="entry name" value="Protease propeptides/inhibitors"/>
    <property type="match status" value="1"/>
</dbReference>
<keyword evidence="3 5" id="KW-0378">Hydrolase</keyword>
<comment type="caution">
    <text evidence="10">The sequence shown here is derived from an EMBL/GenBank/DDBJ whole genome shotgun (WGS) entry which is preliminary data.</text>
</comment>
<dbReference type="RefSeq" id="WP_344321249.1">
    <property type="nucleotide sequence ID" value="NZ_BAAASZ010000012.1"/>
</dbReference>
<dbReference type="InterPro" id="IPR034193">
    <property type="entry name" value="PCSK9_ProteinaseK-like"/>
</dbReference>
<feature type="active site" description="Charge relay system" evidence="5">
    <location>
        <position position="191"/>
    </location>
</feature>
<evidence type="ECO:0000256" key="5">
    <source>
        <dbReference type="PROSITE-ProRule" id="PRU01240"/>
    </source>
</evidence>
<keyword evidence="11" id="KW-1185">Reference proteome</keyword>